<dbReference type="OrthoDB" id="5513497at2"/>
<dbReference type="RefSeq" id="WP_146958883.1">
    <property type="nucleotide sequence ID" value="NZ_CP042467.1"/>
</dbReference>
<name>A0A5B8XQF2_9DELT</name>
<evidence type="ECO:0000256" key="1">
    <source>
        <dbReference type="SAM" id="SignalP"/>
    </source>
</evidence>
<dbReference type="AlphaFoldDB" id="A0A5B8XQF2"/>
<organism evidence="2 3">
    <name type="scientific">Microvenator marinus</name>
    <dbReference type="NCBI Taxonomy" id="2600177"/>
    <lineage>
        <taxon>Bacteria</taxon>
        <taxon>Deltaproteobacteria</taxon>
        <taxon>Bradymonadales</taxon>
        <taxon>Microvenatoraceae</taxon>
        <taxon>Microvenator</taxon>
    </lineage>
</organism>
<protein>
    <submittedName>
        <fullName evidence="2">Uncharacterized protein</fullName>
    </submittedName>
</protein>
<keyword evidence="3" id="KW-1185">Reference proteome</keyword>
<sequence length="196" mass="21287">MKGSLKFIRRKTLFVAALLSLFMLVAPNLSATVMKYLGVADLVEASDVVVVAKVQKKEFSTDKNGDLVTNVTVVPSRTLLGEEAKTLTFQQWGGETELKQSKVPGDARFEVGEEAVLFLRKADMEPGLFLTALGQSKYQISRGDGGATATRELDDISFLRDGGGPTKIEHLPSEVVKLDTLLSQIETVAKAKKEAK</sequence>
<evidence type="ECO:0000313" key="2">
    <source>
        <dbReference type="EMBL" id="QED27198.1"/>
    </source>
</evidence>
<feature type="chain" id="PRO_5022700334" evidence="1">
    <location>
        <begin position="32"/>
        <end position="196"/>
    </location>
</feature>
<dbReference type="EMBL" id="CP042467">
    <property type="protein sequence ID" value="QED27198.1"/>
    <property type="molecule type" value="Genomic_DNA"/>
</dbReference>
<accession>A0A5B8XQF2</accession>
<evidence type="ECO:0000313" key="3">
    <source>
        <dbReference type="Proteomes" id="UP000321595"/>
    </source>
</evidence>
<dbReference type="KEGG" id="bbae:FRD01_08070"/>
<proteinExistence type="predicted"/>
<reference evidence="2 3" key="1">
    <citation type="submission" date="2019-08" db="EMBL/GenBank/DDBJ databases">
        <authorList>
            <person name="Liang Q."/>
        </authorList>
    </citation>
    <scope>NUCLEOTIDE SEQUENCE [LARGE SCALE GENOMIC DNA]</scope>
    <source>
        <strain evidence="2 3">V1718</strain>
    </source>
</reference>
<feature type="signal peptide" evidence="1">
    <location>
        <begin position="1"/>
        <end position="31"/>
    </location>
</feature>
<dbReference type="Proteomes" id="UP000321595">
    <property type="component" value="Chromosome"/>
</dbReference>
<keyword evidence="1" id="KW-0732">Signal</keyword>
<gene>
    <name evidence="2" type="ORF">FRD01_08070</name>
</gene>